<proteinExistence type="predicted"/>
<protein>
    <submittedName>
        <fullName evidence="1">Uncharacterized protein</fullName>
    </submittedName>
</protein>
<feature type="non-terminal residue" evidence="1">
    <location>
        <position position="1"/>
    </location>
</feature>
<dbReference type="EMBL" id="UINC01006865">
    <property type="protein sequence ID" value="SVA30089.1"/>
    <property type="molecule type" value="Genomic_DNA"/>
</dbReference>
<sequence>YDVSNLAVVAFIQNKYTKEVVQVAGAN</sequence>
<reference evidence="1" key="1">
    <citation type="submission" date="2018-05" db="EMBL/GenBank/DDBJ databases">
        <authorList>
            <person name="Lanie J.A."/>
            <person name="Ng W.-L."/>
            <person name="Kazmierczak K.M."/>
            <person name="Andrzejewski T.M."/>
            <person name="Davidsen T.M."/>
            <person name="Wayne K.J."/>
            <person name="Tettelin H."/>
            <person name="Glass J.I."/>
            <person name="Rusch D."/>
            <person name="Podicherti R."/>
            <person name="Tsui H.-C.T."/>
            <person name="Winkler M.E."/>
        </authorList>
    </citation>
    <scope>NUCLEOTIDE SEQUENCE</scope>
</reference>
<name>A0A381UPL3_9ZZZZ</name>
<gene>
    <name evidence="1" type="ORF">METZ01_LOCUS82943</name>
</gene>
<accession>A0A381UPL3</accession>
<evidence type="ECO:0000313" key="1">
    <source>
        <dbReference type="EMBL" id="SVA30089.1"/>
    </source>
</evidence>
<organism evidence="1">
    <name type="scientific">marine metagenome</name>
    <dbReference type="NCBI Taxonomy" id="408172"/>
    <lineage>
        <taxon>unclassified sequences</taxon>
        <taxon>metagenomes</taxon>
        <taxon>ecological metagenomes</taxon>
    </lineage>
</organism>
<dbReference type="AlphaFoldDB" id="A0A381UPL3"/>